<proteinExistence type="inferred from homology"/>
<dbReference type="AlphaFoldDB" id="A0A9J6CP65"/>
<dbReference type="OrthoDB" id="59470at2759"/>
<evidence type="ECO:0000256" key="2">
    <source>
        <dbReference type="ARBA" id="ARBA00022729"/>
    </source>
</evidence>
<evidence type="ECO:0000256" key="3">
    <source>
        <dbReference type="SAM" id="SignalP"/>
    </source>
</evidence>
<organism evidence="5 6">
    <name type="scientific">Polypedilum vanderplanki</name>
    <name type="common">Sleeping chironomid midge</name>
    <dbReference type="NCBI Taxonomy" id="319348"/>
    <lineage>
        <taxon>Eukaryota</taxon>
        <taxon>Metazoa</taxon>
        <taxon>Ecdysozoa</taxon>
        <taxon>Arthropoda</taxon>
        <taxon>Hexapoda</taxon>
        <taxon>Insecta</taxon>
        <taxon>Pterygota</taxon>
        <taxon>Neoptera</taxon>
        <taxon>Endopterygota</taxon>
        <taxon>Diptera</taxon>
        <taxon>Nematocera</taxon>
        <taxon>Chironomoidea</taxon>
        <taxon>Chironomidae</taxon>
        <taxon>Chironominae</taxon>
        <taxon>Polypedilum</taxon>
        <taxon>Polypedilum</taxon>
    </lineage>
</organism>
<dbReference type="GO" id="GO:0003756">
    <property type="term" value="F:protein disulfide isomerase activity"/>
    <property type="evidence" value="ECO:0007669"/>
    <property type="project" value="TreeGrafter"/>
</dbReference>
<feature type="signal peptide" evidence="3">
    <location>
        <begin position="1"/>
        <end position="18"/>
    </location>
</feature>
<dbReference type="PANTHER" id="PTHR45672:SF3">
    <property type="entry name" value="THIOREDOXIN DOMAIN-CONTAINING PROTEIN 5"/>
    <property type="match status" value="1"/>
</dbReference>
<evidence type="ECO:0000256" key="1">
    <source>
        <dbReference type="ARBA" id="ARBA00006347"/>
    </source>
</evidence>
<sequence length="235" mass="27463">MIKIFCFIILFVILTCNGQEISMITLTSNNFNQVTENENIFVIFIKDFENYKKIIEKLKDIRQVSATADDEDFGNLKFGIFDCIKNSLICNNLGISQNVELKFYGTINKWPALTALLSQNIEEILQEDELISLLDKPGRLLVMFKISTCPYSRAALKEWPKVKNDFIYNDKIKVFTIDCTRRRPICKRFGVRGYPEIKFIYNSIDKHQTVFPYNGDRSYRDIEEFADEYLHATLN</sequence>
<reference evidence="5" key="1">
    <citation type="submission" date="2021-03" db="EMBL/GenBank/DDBJ databases">
        <title>Chromosome level genome of the anhydrobiotic midge Polypedilum vanderplanki.</title>
        <authorList>
            <person name="Yoshida Y."/>
            <person name="Kikawada T."/>
            <person name="Gusev O."/>
        </authorList>
    </citation>
    <scope>NUCLEOTIDE SEQUENCE</scope>
    <source>
        <strain evidence="5">NIAS01</strain>
        <tissue evidence="5">Whole body or cell culture</tissue>
    </source>
</reference>
<dbReference type="PROSITE" id="PS51352">
    <property type="entry name" value="THIOREDOXIN_2"/>
    <property type="match status" value="1"/>
</dbReference>
<dbReference type="GO" id="GO:0005783">
    <property type="term" value="C:endoplasmic reticulum"/>
    <property type="evidence" value="ECO:0007669"/>
    <property type="project" value="TreeGrafter"/>
</dbReference>
<protein>
    <recommendedName>
        <fullName evidence="4">Thioredoxin domain-containing protein</fullName>
    </recommendedName>
</protein>
<feature type="domain" description="Thioredoxin" evidence="4">
    <location>
        <begin position="104"/>
        <end position="231"/>
    </location>
</feature>
<evidence type="ECO:0000259" key="4">
    <source>
        <dbReference type="PROSITE" id="PS51352"/>
    </source>
</evidence>
<dbReference type="Proteomes" id="UP001107558">
    <property type="component" value="Chromosome 1"/>
</dbReference>
<comment type="caution">
    <text evidence="5">The sequence shown here is derived from an EMBL/GenBank/DDBJ whole genome shotgun (WGS) entry which is preliminary data.</text>
</comment>
<name>A0A9J6CP65_POLVA</name>
<dbReference type="PANTHER" id="PTHR45672">
    <property type="entry name" value="PROTEIN DISULFIDE-ISOMERASE C17H9.14C-RELATED"/>
    <property type="match status" value="1"/>
</dbReference>
<dbReference type="InterPro" id="IPR013766">
    <property type="entry name" value="Thioredoxin_domain"/>
</dbReference>
<evidence type="ECO:0000313" key="6">
    <source>
        <dbReference type="Proteomes" id="UP001107558"/>
    </source>
</evidence>
<keyword evidence="6" id="KW-1185">Reference proteome</keyword>
<dbReference type="Pfam" id="PF00085">
    <property type="entry name" value="Thioredoxin"/>
    <property type="match status" value="1"/>
</dbReference>
<dbReference type="EMBL" id="JADBJN010000001">
    <property type="protein sequence ID" value="KAG5684017.1"/>
    <property type="molecule type" value="Genomic_DNA"/>
</dbReference>
<dbReference type="InterPro" id="IPR036249">
    <property type="entry name" value="Thioredoxin-like_sf"/>
</dbReference>
<evidence type="ECO:0000313" key="5">
    <source>
        <dbReference type="EMBL" id="KAG5684017.1"/>
    </source>
</evidence>
<dbReference type="Gene3D" id="3.40.30.10">
    <property type="entry name" value="Glutaredoxin"/>
    <property type="match status" value="2"/>
</dbReference>
<dbReference type="GO" id="GO:0006457">
    <property type="term" value="P:protein folding"/>
    <property type="evidence" value="ECO:0007669"/>
    <property type="project" value="TreeGrafter"/>
</dbReference>
<comment type="similarity">
    <text evidence="1">Belongs to the protein disulfide isomerase family.</text>
</comment>
<dbReference type="CDD" id="cd02961">
    <property type="entry name" value="PDI_a_family"/>
    <property type="match status" value="1"/>
</dbReference>
<accession>A0A9J6CP65</accession>
<dbReference type="SUPFAM" id="SSF52833">
    <property type="entry name" value="Thioredoxin-like"/>
    <property type="match status" value="2"/>
</dbReference>
<keyword evidence="2 3" id="KW-0732">Signal</keyword>
<dbReference type="InterPro" id="IPR051063">
    <property type="entry name" value="PDI"/>
</dbReference>
<gene>
    <name evidence="5" type="ORF">PVAND_013270</name>
</gene>
<feature type="chain" id="PRO_5039886438" description="Thioredoxin domain-containing protein" evidence="3">
    <location>
        <begin position="19"/>
        <end position="235"/>
    </location>
</feature>